<feature type="region of interest" description="Disordered" evidence="2">
    <location>
        <begin position="1"/>
        <end position="28"/>
    </location>
</feature>
<dbReference type="OrthoDB" id="251005at2759"/>
<feature type="region of interest" description="Disordered" evidence="2">
    <location>
        <begin position="1030"/>
        <end position="1052"/>
    </location>
</feature>
<dbReference type="VEuPathDB" id="TriTrypDB:LPAL13_130018900"/>
<feature type="compositionally biased region" description="Low complexity" evidence="2">
    <location>
        <begin position="12"/>
        <end position="24"/>
    </location>
</feature>
<feature type="coiled-coil region" evidence="1">
    <location>
        <begin position="1141"/>
        <end position="1168"/>
    </location>
</feature>
<dbReference type="EMBL" id="CP009382">
    <property type="protein sequence ID" value="AIN96569.1"/>
    <property type="molecule type" value="Genomic_DNA"/>
</dbReference>
<dbReference type="VEuPathDB" id="TriTrypDB:LPMP_131420"/>
<feature type="region of interest" description="Disordered" evidence="2">
    <location>
        <begin position="950"/>
        <end position="996"/>
    </location>
</feature>
<feature type="compositionally biased region" description="Pro residues" evidence="2">
    <location>
        <begin position="1"/>
        <end position="11"/>
    </location>
</feature>
<dbReference type="Proteomes" id="UP000063063">
    <property type="component" value="Chromosome 13"/>
</dbReference>
<keyword evidence="1" id="KW-0175">Coiled coil</keyword>
<gene>
    <name evidence="3" type="ORF">LPMP_131420</name>
</gene>
<dbReference type="InterPro" id="IPR011047">
    <property type="entry name" value="Quinoprotein_ADH-like_sf"/>
</dbReference>
<dbReference type="eggNOG" id="ENOG502S0ZA">
    <property type="taxonomic scope" value="Eukaryota"/>
</dbReference>
<evidence type="ECO:0000313" key="3">
    <source>
        <dbReference type="EMBL" id="AIN96569.1"/>
    </source>
</evidence>
<dbReference type="SUPFAM" id="SSF50998">
    <property type="entry name" value="Quinoprotein alcohol dehydrogenase-like"/>
    <property type="match status" value="1"/>
</dbReference>
<organism evidence="3 4">
    <name type="scientific">Leishmania panamensis</name>
    <dbReference type="NCBI Taxonomy" id="5679"/>
    <lineage>
        <taxon>Eukaryota</taxon>
        <taxon>Discoba</taxon>
        <taxon>Euglenozoa</taxon>
        <taxon>Kinetoplastea</taxon>
        <taxon>Metakinetoplastina</taxon>
        <taxon>Trypanosomatida</taxon>
        <taxon>Trypanosomatidae</taxon>
        <taxon>Leishmaniinae</taxon>
        <taxon>Leishmania</taxon>
        <taxon>Leishmania guyanensis species complex</taxon>
    </lineage>
</organism>
<accession>A0A088RMV1</accession>
<dbReference type="GeneID" id="22573252"/>
<evidence type="ECO:0000256" key="1">
    <source>
        <dbReference type="SAM" id="Coils"/>
    </source>
</evidence>
<dbReference type="KEGG" id="lpan:LPMP_131420"/>
<proteinExistence type="predicted"/>
<feature type="region of interest" description="Disordered" evidence="2">
    <location>
        <begin position="788"/>
        <end position="846"/>
    </location>
</feature>
<feature type="compositionally biased region" description="Acidic residues" evidence="2">
    <location>
        <begin position="954"/>
        <end position="966"/>
    </location>
</feature>
<feature type="region of interest" description="Disordered" evidence="2">
    <location>
        <begin position="858"/>
        <end position="922"/>
    </location>
</feature>
<keyword evidence="4" id="KW-1185">Reference proteome</keyword>
<evidence type="ECO:0000313" key="4">
    <source>
        <dbReference type="Proteomes" id="UP000063063"/>
    </source>
</evidence>
<reference evidence="3 4" key="1">
    <citation type="journal article" date="2015" name="Sci. Rep.">
        <title>The genome of Leishmania panamensis: insights into genomics of the L. (Viannia) subgenus.</title>
        <authorList>
            <person name="Llanes A."/>
            <person name="Restrepo C.M."/>
            <person name="Vecchio G.D."/>
            <person name="Anguizola F.J."/>
            <person name="Lleonart R."/>
        </authorList>
    </citation>
    <scope>NUCLEOTIDE SEQUENCE [LARGE SCALE GENOMIC DNA]</scope>
    <source>
        <strain evidence="3 4">MHOM/PA/94/PSC-1</strain>
    </source>
</reference>
<dbReference type="RefSeq" id="XP_010697222.1">
    <property type="nucleotide sequence ID" value="XM_010698920.1"/>
</dbReference>
<protein>
    <submittedName>
        <fullName evidence="3">Uncharacterized protein</fullName>
    </submittedName>
</protein>
<feature type="compositionally biased region" description="Basic and acidic residues" evidence="2">
    <location>
        <begin position="861"/>
        <end position="872"/>
    </location>
</feature>
<evidence type="ECO:0000256" key="2">
    <source>
        <dbReference type="SAM" id="MobiDB-lite"/>
    </source>
</evidence>
<sequence>MEQSAPSPPTSPSSSSVAPPTWSTGHAVTSSSRCCTAYRGRYVVYAATDNCVAFIDTVEEHPSNLPAEARWRHSMRLTILASPSECISFLAGHPEKDIICVGTVRHGLYVTSLTNPVLTEATKLPRSVTGDCTYGAAFLFTEEVNYLAFSSLLHSRPFDQTPNRLSLWNIDTKALLWRGAMEPLQSMCSLVFDLSFAACSAGKVGLFSVQTTAPSTSGNAEAPADVQDSKHRERNRVMVLSRHCSTVEELHGAEYTCCVASPVEGEDTYLALTSSGFLVAFNSSTGSVVRWMDCKVPSATALCCIGKESLMLTGAIARLFQAETWEFQGKVKWQDALATTSIGGGGGGNVVGTTNEAHEDATGAPASGTHVFTSGAGAGNGVLALFLQEGAFALYSMEPKVGTQRMGLHRLSIFTPPPLGPAEPAEVWYMNSALWCWWTPQALMFVSPPGCSLISAFGAISTCATLHPATGAVVLFDTARHALVAYGRGPGIPVELGSATADASERVLSLTSSPTGDVVYALTTSTAAGGTSGYSELRLRRYRCCWAQAPKDGSGSGSRVLQLERIKTAYPASVPASTHALVVYSSCDVASSGPESTATDADRVVAVQRASITALGCSTTTTDRVSAMPTYMHADVIHQVVPCQGGLVVAGAATSAYVQLRGGSRWVMRLLAEPPPAQAVKKESVANLCVVATVTRHRPDIVVVCRGSRLSAWHLKGDSTSLIGTRAVAPSVRAMCSAEDKDNAALHVWTLGSGGFNLYKLGPLHRAAVLRNDAEKLLPPLKVVERKSSSAPLLSTVPPPASSSSQRRPVCNPRAPTASASEMSKTLLETRKQRSTASACAPSSRELSDRFNELTGFYARQKRDSQTSDHPRTPRSAGTSRQSQPSIIAATEPSVLSLQGNGAPAPLATPRDSKVEVPVSPPATTNLAASAVDVSEMTMDSQVLRSAVAAADDAGVDDERCADDEDAASKRGGAGGPAACLDSPRQRRDTQNAFSRPLLDVEDAVVRSSTSSGDAKPSFLPVCLQHKERPSVTVKPHSVPNSSSSSSAATTEQFTVQARHLRESLLHLKELLEHSDLSDSASNASFAVAEEAELDELPALLTAVAAQLQLLQVRRSGERANASATRPFSAADRPKTTPDAYGAVAAELSRIKAQNARLEEQNRIIITQLRGGPH</sequence>
<name>A0A088RMV1_LEIPA</name>
<dbReference type="AlphaFoldDB" id="A0A088RMV1"/>
<feature type="compositionally biased region" description="Polar residues" evidence="2">
    <location>
        <begin position="876"/>
        <end position="886"/>
    </location>
</feature>